<gene>
    <name evidence="1" type="ORF">CTAM01_17188</name>
</gene>
<dbReference type="RefSeq" id="XP_060372245.1">
    <property type="nucleotide sequence ID" value="XM_060533177.1"/>
</dbReference>
<protein>
    <submittedName>
        <fullName evidence="1">Uncharacterized protein</fullName>
    </submittedName>
</protein>
<name>A0ABQ9QGM1_9PEZI</name>
<reference evidence="1 2" key="1">
    <citation type="submission" date="2016-10" db="EMBL/GenBank/DDBJ databases">
        <title>The genome sequence of Colletotrichum fioriniae PJ7.</title>
        <authorList>
            <person name="Baroncelli R."/>
        </authorList>
    </citation>
    <scope>NUCLEOTIDE SEQUENCE [LARGE SCALE GENOMIC DNA]</scope>
    <source>
        <strain evidence="1 2">Tom-12</strain>
    </source>
</reference>
<dbReference type="GeneID" id="85417415"/>
<dbReference type="Proteomes" id="UP001227543">
    <property type="component" value="Unassembled WGS sequence"/>
</dbReference>
<evidence type="ECO:0000313" key="1">
    <source>
        <dbReference type="EMBL" id="KAK1457872.1"/>
    </source>
</evidence>
<evidence type="ECO:0000313" key="2">
    <source>
        <dbReference type="Proteomes" id="UP001227543"/>
    </source>
</evidence>
<sequence length="62" mass="7179">MAEGPRPLPQTSRRVYGVEGREPRLPTLQYVVSLHRPPNHALWPLRVLFVPGSRWCPSFILF</sequence>
<proteinExistence type="predicted"/>
<comment type="caution">
    <text evidence="1">The sequence shown here is derived from an EMBL/GenBank/DDBJ whole genome shotgun (WGS) entry which is preliminary data.</text>
</comment>
<accession>A0ABQ9QGM1</accession>
<keyword evidence="2" id="KW-1185">Reference proteome</keyword>
<dbReference type="EMBL" id="MLFU01000395">
    <property type="protein sequence ID" value="KAK1457872.1"/>
    <property type="molecule type" value="Genomic_DNA"/>
</dbReference>
<organism evidence="1 2">
    <name type="scientific">Colletotrichum tamarilloi</name>
    <dbReference type="NCBI Taxonomy" id="1209934"/>
    <lineage>
        <taxon>Eukaryota</taxon>
        <taxon>Fungi</taxon>
        <taxon>Dikarya</taxon>
        <taxon>Ascomycota</taxon>
        <taxon>Pezizomycotina</taxon>
        <taxon>Sordariomycetes</taxon>
        <taxon>Hypocreomycetidae</taxon>
        <taxon>Glomerellales</taxon>
        <taxon>Glomerellaceae</taxon>
        <taxon>Colletotrichum</taxon>
        <taxon>Colletotrichum acutatum species complex</taxon>
    </lineage>
</organism>